<dbReference type="RefSeq" id="WP_301220253.1">
    <property type="nucleotide sequence ID" value="NZ_JAROCB010000005.1"/>
</dbReference>
<evidence type="ECO:0000256" key="1">
    <source>
        <dbReference type="SAM" id="Phobius"/>
    </source>
</evidence>
<keyword evidence="1" id="KW-1133">Transmembrane helix</keyword>
<keyword evidence="1" id="KW-0472">Membrane</keyword>
<sequence>MKRWSVWRLLAGASVAGTVIALSIHAVLGSGAAFWQLLAYLALGAILLMIASAIRRSDMREVGYAIRSIRRRVKSKVWVVKVASVTFGDFSNLRERLGVLSVAGEPLPYLLLTVTRGSLLLFLPVHHEDPIESRALTETDLSIARGTLQIRSADGMGTLDLRVISTPLYLPSRTLTRSLYNSLRYHAVADHTGTR</sequence>
<evidence type="ECO:0000313" key="3">
    <source>
        <dbReference type="Proteomes" id="UP001174210"/>
    </source>
</evidence>
<evidence type="ECO:0008006" key="4">
    <source>
        <dbReference type="Google" id="ProtNLM"/>
    </source>
</evidence>
<keyword evidence="3" id="KW-1185">Reference proteome</keyword>
<keyword evidence="1" id="KW-0812">Transmembrane</keyword>
<proteinExistence type="predicted"/>
<organism evidence="2 3">
    <name type="scientific">Leifsonia virtsii</name>
    <dbReference type="NCBI Taxonomy" id="3035915"/>
    <lineage>
        <taxon>Bacteria</taxon>
        <taxon>Bacillati</taxon>
        <taxon>Actinomycetota</taxon>
        <taxon>Actinomycetes</taxon>
        <taxon>Micrococcales</taxon>
        <taxon>Microbacteriaceae</taxon>
        <taxon>Leifsonia</taxon>
    </lineage>
</organism>
<feature type="transmembrane region" description="Helical" evidence="1">
    <location>
        <begin position="7"/>
        <end position="28"/>
    </location>
</feature>
<evidence type="ECO:0000313" key="2">
    <source>
        <dbReference type="EMBL" id="MDN4598905.1"/>
    </source>
</evidence>
<name>A0ABT8J1E5_9MICO</name>
<feature type="transmembrane region" description="Helical" evidence="1">
    <location>
        <begin position="34"/>
        <end position="54"/>
    </location>
</feature>
<dbReference type="EMBL" id="JAROCB010000005">
    <property type="protein sequence ID" value="MDN4598905.1"/>
    <property type="molecule type" value="Genomic_DNA"/>
</dbReference>
<reference evidence="2" key="1">
    <citation type="submission" date="2023-03" db="EMBL/GenBank/DDBJ databases">
        <title>MT1 and MT2 Draft Genomes of Novel Species.</title>
        <authorList>
            <person name="Venkateswaran K."/>
        </authorList>
    </citation>
    <scope>NUCLEOTIDE SEQUENCE</scope>
    <source>
        <strain evidence="2">F6_8S_P_1A</strain>
    </source>
</reference>
<accession>A0ABT8J1E5</accession>
<gene>
    <name evidence="2" type="ORF">P5G59_17260</name>
</gene>
<dbReference type="Proteomes" id="UP001174210">
    <property type="component" value="Unassembled WGS sequence"/>
</dbReference>
<comment type="caution">
    <text evidence="2">The sequence shown here is derived from an EMBL/GenBank/DDBJ whole genome shotgun (WGS) entry which is preliminary data.</text>
</comment>
<protein>
    <recommendedName>
        <fullName evidence="4">DUF58 domain-containing protein</fullName>
    </recommendedName>
</protein>